<dbReference type="Proteomes" id="UP000290985">
    <property type="component" value="Chromosome"/>
</dbReference>
<reference evidence="1 2" key="1">
    <citation type="submission" date="2019-01" db="EMBL/GenBank/DDBJ databases">
        <authorList>
            <consortium name="Pathogen Informatics"/>
        </authorList>
    </citation>
    <scope>NUCLEOTIDE SEQUENCE [LARGE SCALE GENOMIC DNA]</scope>
    <source>
        <strain evidence="1 2">NCTC10181</strain>
    </source>
</reference>
<proteinExistence type="predicted"/>
<dbReference type="OrthoDB" id="396469at2"/>
<name>A0A449B0V2_9BACT</name>
<dbReference type="AlphaFoldDB" id="A0A449B0V2"/>
<organism evidence="1 2">
    <name type="scientific">Mycoplasmopsis citelli</name>
    <dbReference type="NCBI Taxonomy" id="171281"/>
    <lineage>
        <taxon>Bacteria</taxon>
        <taxon>Bacillati</taxon>
        <taxon>Mycoplasmatota</taxon>
        <taxon>Mycoplasmoidales</taxon>
        <taxon>Metamycoplasmataceae</taxon>
        <taxon>Mycoplasmopsis</taxon>
    </lineage>
</organism>
<accession>A0A449B0V2</accession>
<dbReference type="RefSeq" id="WP_129725030.1">
    <property type="nucleotide sequence ID" value="NZ_LR215036.1"/>
</dbReference>
<keyword evidence="2" id="KW-1185">Reference proteome</keyword>
<sequence>MKSKIYSALLFSKEQIQNIKEDPYLSEIISKLQISDNEIVNNIDYFLKIHDRQIMPNEYIDIIELFRDENGKLSASFRYADNAKAKAFLQNQLIKYKELGFLNINIFLVS</sequence>
<evidence type="ECO:0000313" key="1">
    <source>
        <dbReference type="EMBL" id="VEU74175.1"/>
    </source>
</evidence>
<dbReference type="EMBL" id="LR215036">
    <property type="protein sequence ID" value="VEU74175.1"/>
    <property type="molecule type" value="Genomic_DNA"/>
</dbReference>
<protein>
    <submittedName>
        <fullName evidence="1">Uncharacterized protein</fullName>
    </submittedName>
</protein>
<gene>
    <name evidence="1" type="ORF">NCTC10181_00005</name>
</gene>
<dbReference type="KEGG" id="mcit:NCTC10181_00005"/>
<evidence type="ECO:0000313" key="2">
    <source>
        <dbReference type="Proteomes" id="UP000290985"/>
    </source>
</evidence>